<proteinExistence type="predicted"/>
<dbReference type="Proteomes" id="UP000010846">
    <property type="component" value="Chromosome"/>
</dbReference>
<dbReference type="OrthoDB" id="350981at2157"/>
<evidence type="ECO:0000313" key="1">
    <source>
        <dbReference type="EMBL" id="AGB17073.1"/>
    </source>
</evidence>
<dbReference type="RefSeq" id="WP_015301676.1">
    <property type="nucleotide sequence ID" value="NC_019964.1"/>
</dbReference>
<dbReference type="KEGG" id="hru:Halru_2491"/>
<organism evidence="1 2">
    <name type="scientific">Halovivax ruber (strain DSM 18193 / JCM 13892 / XH-70)</name>
    <dbReference type="NCBI Taxonomy" id="797302"/>
    <lineage>
        <taxon>Archaea</taxon>
        <taxon>Methanobacteriati</taxon>
        <taxon>Methanobacteriota</taxon>
        <taxon>Stenosarchaea group</taxon>
        <taxon>Halobacteria</taxon>
        <taxon>Halobacteriales</taxon>
        <taxon>Natrialbaceae</taxon>
        <taxon>Halovivax</taxon>
    </lineage>
</organism>
<accession>L0IE09</accession>
<gene>
    <name evidence="1" type="ordered locus">Halru_2491</name>
</gene>
<keyword evidence="2" id="KW-1185">Reference proteome</keyword>
<dbReference type="EMBL" id="CP003050">
    <property type="protein sequence ID" value="AGB17073.1"/>
    <property type="molecule type" value="Genomic_DNA"/>
</dbReference>
<evidence type="ECO:0000313" key="2">
    <source>
        <dbReference type="Proteomes" id="UP000010846"/>
    </source>
</evidence>
<dbReference type="eggNOG" id="arCOG02918">
    <property type="taxonomic scope" value="Archaea"/>
</dbReference>
<dbReference type="STRING" id="797302.Halru_2491"/>
<dbReference type="AlphaFoldDB" id="L0IE09"/>
<dbReference type="HOGENOM" id="CLU_825403_0_0_2"/>
<reference evidence="1" key="1">
    <citation type="submission" date="2011-09" db="EMBL/GenBank/DDBJ databases">
        <title>Complete sequence of Halovivax ruber XH-70.</title>
        <authorList>
            <consortium name="US DOE Joint Genome Institute"/>
            <person name="Lucas S."/>
            <person name="Han J."/>
            <person name="Lapidus A."/>
            <person name="Cheng J.-F."/>
            <person name="Goodwin L."/>
            <person name="Pitluck S."/>
            <person name="Peters L."/>
            <person name="Mikhailova N."/>
            <person name="Davenport K."/>
            <person name="Detter J.C."/>
            <person name="Han C."/>
            <person name="Tapia R."/>
            <person name="Land M."/>
            <person name="Hauser L."/>
            <person name="Kyrpides N."/>
            <person name="Ivanova N."/>
            <person name="Pagani I."/>
            <person name="Sproer C."/>
            <person name="Anderson I."/>
            <person name="Woyke T."/>
        </authorList>
    </citation>
    <scope>NUCLEOTIDE SEQUENCE</scope>
    <source>
        <strain evidence="1">XH-70</strain>
    </source>
</reference>
<sequence>MSRKNADDSGISRRNVLRASAGTTSAAVGVAGLSELVTAHDTNENKLTEIERIPEVRSILGELGYEELPQPDSAETVELEYDSIVASVTVIDFGYGELHVGEADGQVVATFHFDANGSSITTGQHKPIKKYQKIPDGTQAWLEGSVTGTKFYRTTTKDEREYALSRLSLENKEDASVYATGRANSFYIDVPRSSIAGNPSEPIGDVARANTNAPQSADNGDIIRYKVTPTGTSIASIRSAGTSHGANDVGTMIISNPIKKAAEKVARNIIKTLGWESADQVDDSCGSKVGGCLDGILSTLDCLKCKPICLGSPTGIGAVLCIACVMVSCSQALNTKSCALAVNCIENR</sequence>
<protein>
    <submittedName>
        <fullName evidence="1">Uncharacterized protein</fullName>
    </submittedName>
</protein>
<dbReference type="GeneID" id="14376999"/>
<dbReference type="InterPro" id="IPR006311">
    <property type="entry name" value="TAT_signal"/>
</dbReference>
<dbReference type="PROSITE" id="PS51318">
    <property type="entry name" value="TAT"/>
    <property type="match status" value="1"/>
</dbReference>
<name>L0IE09_HALRX</name>